<dbReference type="NCBIfam" id="TIGR04183">
    <property type="entry name" value="Por_Secre_tail"/>
    <property type="match status" value="1"/>
</dbReference>
<feature type="domain" description="Dystroglycan-type cadherin-like" evidence="3">
    <location>
        <begin position="1956"/>
        <end position="2052"/>
    </location>
</feature>
<dbReference type="Gene3D" id="2.60.40.10">
    <property type="entry name" value="Immunoglobulins"/>
    <property type="match status" value="7"/>
</dbReference>
<name>A0ABW7NAY2_9BACT</name>
<dbReference type="PANTHER" id="PTHR44103">
    <property type="entry name" value="PROPROTEIN CONVERTASE P"/>
    <property type="match status" value="1"/>
</dbReference>
<dbReference type="InterPro" id="IPR028994">
    <property type="entry name" value="Integrin_alpha_N"/>
</dbReference>
<dbReference type="EMBL" id="JBIPKE010000018">
    <property type="protein sequence ID" value="MFH6984688.1"/>
    <property type="molecule type" value="Genomic_DNA"/>
</dbReference>
<evidence type="ECO:0000256" key="2">
    <source>
        <dbReference type="SAM" id="SignalP"/>
    </source>
</evidence>
<dbReference type="InterPro" id="IPR032812">
    <property type="entry name" value="SbsA_Ig"/>
</dbReference>
<dbReference type="InterPro" id="IPR043772">
    <property type="entry name" value="MBG_3"/>
</dbReference>
<dbReference type="PANTHER" id="PTHR44103:SF1">
    <property type="entry name" value="PROPROTEIN CONVERTASE P"/>
    <property type="match status" value="1"/>
</dbReference>
<organism evidence="4 5">
    <name type="scientific">Marinoscillum luteum</name>
    <dbReference type="NCBI Taxonomy" id="861051"/>
    <lineage>
        <taxon>Bacteria</taxon>
        <taxon>Pseudomonadati</taxon>
        <taxon>Bacteroidota</taxon>
        <taxon>Cytophagia</taxon>
        <taxon>Cytophagales</taxon>
        <taxon>Reichenbachiellaceae</taxon>
        <taxon>Marinoscillum</taxon>
    </lineage>
</organism>
<feature type="domain" description="Dystroglycan-type cadherin-like" evidence="3">
    <location>
        <begin position="1758"/>
        <end position="1856"/>
    </location>
</feature>
<dbReference type="Gene3D" id="2.60.40.1080">
    <property type="match status" value="4"/>
</dbReference>
<comment type="caution">
    <text evidence="4">The sequence shown here is derived from an EMBL/GenBank/DDBJ whole genome shotgun (WGS) entry which is preliminary data.</text>
</comment>
<feature type="domain" description="Dystroglycan-type cadherin-like" evidence="3">
    <location>
        <begin position="1558"/>
        <end position="1657"/>
    </location>
</feature>
<dbReference type="Pfam" id="PF18676">
    <property type="entry name" value="MBG_2"/>
    <property type="match status" value="1"/>
</dbReference>
<dbReference type="InterPro" id="IPR006644">
    <property type="entry name" value="Cadg"/>
</dbReference>
<feature type="chain" id="PRO_5046520375" evidence="2">
    <location>
        <begin position="20"/>
        <end position="2616"/>
    </location>
</feature>
<dbReference type="InterPro" id="IPR013783">
    <property type="entry name" value="Ig-like_fold"/>
</dbReference>
<accession>A0ABW7NAY2</accession>
<dbReference type="SUPFAM" id="SSF49313">
    <property type="entry name" value="Cadherin-like"/>
    <property type="match status" value="7"/>
</dbReference>
<evidence type="ECO:0000313" key="4">
    <source>
        <dbReference type="EMBL" id="MFH6984688.1"/>
    </source>
</evidence>
<dbReference type="Pfam" id="PF05345">
    <property type="entry name" value="He_PIG"/>
    <property type="match status" value="7"/>
</dbReference>
<protein>
    <submittedName>
        <fullName evidence="4">FG-GAP-like repeat-containing protein</fullName>
    </submittedName>
</protein>
<evidence type="ECO:0000256" key="1">
    <source>
        <dbReference type="ARBA" id="ARBA00022729"/>
    </source>
</evidence>
<dbReference type="InterPro" id="IPR013517">
    <property type="entry name" value="FG-GAP"/>
</dbReference>
<dbReference type="Pfam" id="PF18887">
    <property type="entry name" value="MBG_3"/>
    <property type="match status" value="1"/>
</dbReference>
<gene>
    <name evidence="4" type="ORF">ACHKAR_14630</name>
</gene>
<dbReference type="RefSeq" id="WP_395418098.1">
    <property type="nucleotide sequence ID" value="NZ_JBIPKE010000018.1"/>
</dbReference>
<keyword evidence="1 2" id="KW-0732">Signal</keyword>
<dbReference type="Proteomes" id="UP001610063">
    <property type="component" value="Unassembled WGS sequence"/>
</dbReference>
<feature type="domain" description="Dystroglycan-type cadherin-like" evidence="3">
    <location>
        <begin position="1857"/>
        <end position="1955"/>
    </location>
</feature>
<dbReference type="Gene3D" id="3.30.160.710">
    <property type="match status" value="1"/>
</dbReference>
<dbReference type="Pfam" id="PF13517">
    <property type="entry name" value="FG-GAP_3"/>
    <property type="match status" value="7"/>
</dbReference>
<dbReference type="SUPFAM" id="SSF49373">
    <property type="entry name" value="Invasin/intimin cell-adhesion fragments"/>
    <property type="match status" value="3"/>
</dbReference>
<proteinExistence type="predicted"/>
<reference evidence="4 5" key="1">
    <citation type="journal article" date="2013" name="Int. J. Syst. Evol. Microbiol.">
        <title>Marinoscillum luteum sp. nov., isolated from marine sediment.</title>
        <authorList>
            <person name="Cha I.T."/>
            <person name="Park S.J."/>
            <person name="Kim S.J."/>
            <person name="Kim J.G."/>
            <person name="Jung M.Y."/>
            <person name="Shin K.S."/>
            <person name="Kwon K.K."/>
            <person name="Yang S.H."/>
            <person name="Seo Y.S."/>
            <person name="Rhee S.K."/>
        </authorList>
    </citation>
    <scope>NUCLEOTIDE SEQUENCE [LARGE SCALE GENOMIC DNA]</scope>
    <source>
        <strain evidence="4 5">KCTC 23939</strain>
    </source>
</reference>
<dbReference type="Pfam" id="PF18962">
    <property type="entry name" value="Por_Secre_tail"/>
    <property type="match status" value="1"/>
</dbReference>
<dbReference type="InterPro" id="IPR026444">
    <property type="entry name" value="Secre_tail"/>
</dbReference>
<dbReference type="InterPro" id="IPR041286">
    <property type="entry name" value="MBG_2"/>
</dbReference>
<sequence>MNKSLYTFLLIFISHWAVAQLTVTGLVPGQNANYAAIDANIEITFSAAVDATTLAGNILVKSDLQGGLPFTVTGGGTAVITIDPNDSFLYGDKIHVLLKSGIQSVSAAPLTNGFGYSFRVKTLPSYSASPTLKPQKLSTYYAGEKDLSVADMDNDGEMDLLSLGGGSLFWYKNDGSESFSTYTPSVNELANIGGGNSFDMHLDDLDYDGDVDVIYEELAMDLFKWLENDAASFTEHDVTTEADGPNVLASGDLNNDGLVDIAYTSNNGLQLAFNNGSGEFTLVDIEGEQSNGKLVGLADMDKDGDIDLVCQGTSSRCFWYENDGSGNMIQHLLGSSVSSLSYIDPVDLDDDGDMDVVISSNFNDEYYWFENNGSQTFSKHLLSNSADGVHLIKAGDLDGDGDMDILTTYSNGAQVVWLENDGSENFTERVLADNFNSVKFMNPVDLNLDGRMDLVVYQSDGIYWFENKVNEDPTLENPISDESAQAYISFTYTFPSDVFSDPDLMILNYSATLGTGDPLPGWLSFDADLRTFSGTPGGSDAGTISVKVTATDPAGASVSDEFDLEITVPSLMTLDSYAPEHYEQNVSAGANLTFTFSGNIDNTTLTTANIKVRGSMSGLIAGSFSGGGTPGIQFDPNNDFLPGERIHVMITTDLKSEGGGIIAGNKSYYFDVEAALPPSTPALLVSENEYNIDSTPTDMVEVDLDKDGDLDVLTSSRPYQRINWHVNDGAGNFTVTYINHSGVTSCKIDVADIDQDGDNDIVVFANSGGAWTWLENDGSQVFTSHVMSAAMNYTMSVSIVDLNQDGSLDVLATESGSDNVLWFKNDGAQNFTQREIGTFGTNPNKAYAEDLDQDGDIDVVVGGHNYGTNFLAWYENDGSQGFTYNEITQTADGVSDVDVADVDGDGDMDILTAENREDHVVIYQNNGNQSFTALEVSDDITGPVQACFVDLDADDDLDIVIGADGVNAVGWLENKGGFNFTYWELAANEGNLIGFGDLDGDSDLDLVSVSEGTNKLYWYQNKANETPVVSSPKSDEEVVAGVAFSIDMSGIFSDPDGSNTLVYAMTMTNGNDLPDYLTFSNASKTLTGTAPYGSDGTYNLRVIATDHAGEAAFDDFDFTVSEPPLISVVSFTPLRGSYQSTEVGISITFDKNVDASTLPGSLMLYDVQGQVVSGDLGGGGTATVTFTPAFDLAQNHEYTVVLSDQLEAEDGSIRTSPFSFYFKTSASPAPGAFVKQSTLVSHSFPLGLDLGDLDGDDDLDITVSGGTAATANLLVSAGADAGVTKDLGVHASSILIFDLDQDGDLDVISATTIDDKITLNKNDGAGNFTITDIVPGITDPEAFRIKDMDMDGDFDLIVVSHLSVDIYQNNGSLTFTKLHVSDDDHTALEVLDYDLDGDLDILGGENVWYENDGLLSFISHSGFFFDDLEMDDIDGDGDQDIIVSHANNLTLYNNDGTGSYAAETLLSGQGAGVLKIVDLNGDGHLDVVTSFRSDNALFFLENDGSGAFTSALLSDQESDVIDFEVGDLNGDGNLDIIVCNYGDNEVTWFKNRSNADPTVDNAMANQETNEDALFTFSIPENTFADADEDELSLSASLTDESALPDWLSFDPASHTFSGTPLQANVGTISIRVTADDGLEGIVSDDFDITVNNVNDAPVVNQSISTKTALTDLTFSFEVPANTFEDEDEDVLTLTAGLSDGSALPDWLSFDGSTKTFDGTPTVSDVANHTVRVTATDPSTSSVYTDFTLKVTLDNDPPVVAAPVPDLEASEDQPFQYSFAANTFTDPDDDLLTYSMTLQGGDPLPSWLTFEATDFELSGTPLQSDVNTYTIVLTAADEFAEVSDEFVLTVNAVNDAPFLVAGLPDHSVDVGEDISIVISESAFSDEDHAELIFSIRMEDGSDLPSWLTFDATSRTLSGISSLENVGQYSLRVTASDGEESASDVFVLTVISTNSSPVVRSSLSLLRLDIGDTLTLAMSTLFEDPNGDDLSFESQLFGGAELPDWMVLAEDTLTITPTVGTLGEYTVEIIASDPFDESVSMTFDLEVSKSDQTISFTQIASEVNIGAESIPLEATASSGLEVVFSSSNTDVAMVEGGFLEIIGAGSAIITASQPGDESYNATTSQQTITVSKYSQSITFELLSEKTYGDGSFDLEAYASSGLEITYESSDETVATISGKVVTIIGAGNTTITASQPGDEEFDVASDVAQVLTVNRAPQLITFEAIGEKAANEKPFDLIATSSSDLEVSFSSSDETVATISGNTVSILSSGTTTITATQAGNANYLPASEEQILSVSDVTKLDQTITFVGPDDRVFGDAPFELSATATSGLVVSFESSDESVATVSGSTVTIVGAGSTTITATQNGDQDYLSAESVGQPFEVSTAELVVTPDDQEVVYGEALPEFTYSISGFVNGEDVQALLVQPQAGAGLSGIPDAGVYEITSSGGEAANYSFVYTEGVLTIHKATASIVMTHLEQEEDGTGKRPEVTTEPADLNFIMTFNGDAEEPVTAGSYEVFVEIIETNYTGSATETLVIASEEVLSAPSPVRVNVYPNPASSRILVKTPEVAICKLYELDGGLVQEGRSNEPMDISRAEAGIYILQILSEGKVIDQVKVIKKN</sequence>
<dbReference type="SMART" id="SM00736">
    <property type="entry name" value="CADG"/>
    <property type="match status" value="7"/>
</dbReference>
<dbReference type="Pfam" id="PF13205">
    <property type="entry name" value="Big_5"/>
    <property type="match status" value="3"/>
</dbReference>
<feature type="signal peptide" evidence="2">
    <location>
        <begin position="1"/>
        <end position="19"/>
    </location>
</feature>
<keyword evidence="5" id="KW-1185">Reference proteome</keyword>
<dbReference type="SUPFAM" id="SSF69318">
    <property type="entry name" value="Integrin alpha N-terminal domain"/>
    <property type="match status" value="4"/>
</dbReference>
<evidence type="ECO:0000259" key="3">
    <source>
        <dbReference type="SMART" id="SM00736"/>
    </source>
</evidence>
<feature type="domain" description="Dystroglycan-type cadherin-like" evidence="3">
    <location>
        <begin position="474"/>
        <end position="573"/>
    </location>
</feature>
<evidence type="ECO:0000313" key="5">
    <source>
        <dbReference type="Proteomes" id="UP001610063"/>
    </source>
</evidence>
<dbReference type="Gene3D" id="2.130.10.130">
    <property type="entry name" value="Integrin alpha, N-terminal"/>
    <property type="match status" value="4"/>
</dbReference>
<dbReference type="InterPro" id="IPR015919">
    <property type="entry name" value="Cadherin-like_sf"/>
</dbReference>
<dbReference type="InterPro" id="IPR008964">
    <property type="entry name" value="Invasin/intimin_cell_adhesion"/>
</dbReference>
<feature type="domain" description="Dystroglycan-type cadherin-like" evidence="3">
    <location>
        <begin position="1658"/>
        <end position="1757"/>
    </location>
</feature>
<feature type="domain" description="Dystroglycan-type cadherin-like" evidence="3">
    <location>
        <begin position="1028"/>
        <end position="1127"/>
    </location>
</feature>